<dbReference type="EMBL" id="CABFNQ020000690">
    <property type="protein sequence ID" value="CAH0023229.1"/>
    <property type="molecule type" value="Genomic_DNA"/>
</dbReference>
<dbReference type="Proteomes" id="UP000696573">
    <property type="component" value="Unassembled WGS sequence"/>
</dbReference>
<feature type="non-terminal residue" evidence="2">
    <location>
        <position position="145"/>
    </location>
</feature>
<feature type="region of interest" description="Disordered" evidence="1">
    <location>
        <begin position="124"/>
        <end position="145"/>
    </location>
</feature>
<name>A0A9N9YNC9_9HYPO</name>
<keyword evidence="3" id="KW-1185">Reference proteome</keyword>
<evidence type="ECO:0000313" key="3">
    <source>
        <dbReference type="Proteomes" id="UP000696573"/>
    </source>
</evidence>
<evidence type="ECO:0000256" key="1">
    <source>
        <dbReference type="SAM" id="MobiDB-lite"/>
    </source>
</evidence>
<proteinExistence type="predicted"/>
<sequence>MARTSIAFSYEKPRGAAAQLTDPSSRKSVRELFIIDVWSDPEELVHVGTLFPNLTSLELDYASDWIPLNNDAIAGLSEGLLSLSGTLERKRGTNIAPSRRHESSETSDHDFFLAFWDGGYSQGAGTTRYPSPDAHISSPARSQLS</sequence>
<comment type="caution">
    <text evidence="2">The sequence shown here is derived from an EMBL/GenBank/DDBJ whole genome shotgun (WGS) entry which is preliminary data.</text>
</comment>
<organism evidence="2 3">
    <name type="scientific">Clonostachys rhizophaga</name>
    <dbReference type="NCBI Taxonomy" id="160324"/>
    <lineage>
        <taxon>Eukaryota</taxon>
        <taxon>Fungi</taxon>
        <taxon>Dikarya</taxon>
        <taxon>Ascomycota</taxon>
        <taxon>Pezizomycotina</taxon>
        <taxon>Sordariomycetes</taxon>
        <taxon>Hypocreomycetidae</taxon>
        <taxon>Hypocreales</taxon>
        <taxon>Bionectriaceae</taxon>
        <taxon>Clonostachys</taxon>
    </lineage>
</organism>
<reference evidence="2" key="1">
    <citation type="submission" date="2021-10" db="EMBL/GenBank/DDBJ databases">
        <authorList>
            <person name="Piombo E."/>
        </authorList>
    </citation>
    <scope>NUCLEOTIDE SEQUENCE</scope>
</reference>
<accession>A0A9N9YNC9</accession>
<dbReference type="AlphaFoldDB" id="A0A9N9YNC9"/>
<gene>
    <name evidence="2" type="ORF">CRHIZ90672A_00007683</name>
</gene>
<evidence type="ECO:0000313" key="2">
    <source>
        <dbReference type="EMBL" id="CAH0023229.1"/>
    </source>
</evidence>
<protein>
    <submittedName>
        <fullName evidence="2">Uncharacterized protein</fullName>
    </submittedName>
</protein>